<dbReference type="AlphaFoldDB" id="A0A1A9UNI7"/>
<dbReference type="EnsemblMetazoa" id="GAUT010365-RA">
    <property type="protein sequence ID" value="GAUT010365-PA"/>
    <property type="gene ID" value="GAUT010365"/>
</dbReference>
<dbReference type="PROSITE" id="PS51257">
    <property type="entry name" value="PROKAR_LIPOPROTEIN"/>
    <property type="match status" value="1"/>
</dbReference>
<proteinExistence type="predicted"/>
<name>A0A1A9UNI7_GLOAU</name>
<protein>
    <submittedName>
        <fullName evidence="1">Uncharacterized protein</fullName>
    </submittedName>
</protein>
<keyword evidence="2" id="KW-1185">Reference proteome</keyword>
<sequence>MGKMYLAAVAFFGATFGCFPVHIEISTCFIISSVLRNLSLIPCEKLGEFESSVDVMATKHLDPLNGITSSSIIVPICLSQLLCVLLNRVTTTMYFGPFSELRFDIQLS</sequence>
<evidence type="ECO:0000313" key="2">
    <source>
        <dbReference type="Proteomes" id="UP000078200"/>
    </source>
</evidence>
<organism evidence="1 2">
    <name type="scientific">Glossina austeni</name>
    <name type="common">Savannah tsetse fly</name>
    <dbReference type="NCBI Taxonomy" id="7395"/>
    <lineage>
        <taxon>Eukaryota</taxon>
        <taxon>Metazoa</taxon>
        <taxon>Ecdysozoa</taxon>
        <taxon>Arthropoda</taxon>
        <taxon>Hexapoda</taxon>
        <taxon>Insecta</taxon>
        <taxon>Pterygota</taxon>
        <taxon>Neoptera</taxon>
        <taxon>Endopterygota</taxon>
        <taxon>Diptera</taxon>
        <taxon>Brachycera</taxon>
        <taxon>Muscomorpha</taxon>
        <taxon>Hippoboscoidea</taxon>
        <taxon>Glossinidae</taxon>
        <taxon>Glossina</taxon>
    </lineage>
</organism>
<evidence type="ECO:0000313" key="1">
    <source>
        <dbReference type="EnsemblMetazoa" id="GAUT010365-PA"/>
    </source>
</evidence>
<accession>A0A1A9UNI7</accession>
<reference evidence="1" key="1">
    <citation type="submission" date="2020-05" db="UniProtKB">
        <authorList>
            <consortium name="EnsemblMetazoa"/>
        </authorList>
    </citation>
    <scope>IDENTIFICATION</scope>
    <source>
        <strain evidence="1">TTRI</strain>
    </source>
</reference>
<dbReference type="Proteomes" id="UP000078200">
    <property type="component" value="Unassembled WGS sequence"/>
</dbReference>
<dbReference type="VEuPathDB" id="VectorBase:GAUT010365"/>